<sequence>MVYNTKNIHCTESGKKSDARDATDRKPDNSMHRHKTSKLPMANCMVLGWVSKGEVTFPAYFTARKLARTATIKERMVWQEFG</sequence>
<proteinExistence type="predicted"/>
<dbReference type="EMBL" id="JARBHA010000008">
    <property type="protein sequence ID" value="KAJ9694306.1"/>
    <property type="molecule type" value="Genomic_DNA"/>
</dbReference>
<keyword evidence="3" id="KW-1185">Reference proteome</keyword>
<organism evidence="2 3">
    <name type="scientific">Vitis rotundifolia</name>
    <name type="common">Muscadine grape</name>
    <dbReference type="NCBI Taxonomy" id="103349"/>
    <lineage>
        <taxon>Eukaryota</taxon>
        <taxon>Viridiplantae</taxon>
        <taxon>Streptophyta</taxon>
        <taxon>Embryophyta</taxon>
        <taxon>Tracheophyta</taxon>
        <taxon>Spermatophyta</taxon>
        <taxon>Magnoliopsida</taxon>
        <taxon>eudicotyledons</taxon>
        <taxon>Gunneridae</taxon>
        <taxon>Pentapetalae</taxon>
        <taxon>rosids</taxon>
        <taxon>Vitales</taxon>
        <taxon>Vitaceae</taxon>
        <taxon>Viteae</taxon>
        <taxon>Vitis</taxon>
    </lineage>
</organism>
<gene>
    <name evidence="2" type="ORF">PVL29_010016</name>
</gene>
<evidence type="ECO:0000313" key="2">
    <source>
        <dbReference type="EMBL" id="KAJ9694306.1"/>
    </source>
</evidence>
<accession>A0AA38ZS98</accession>
<evidence type="ECO:0000256" key="1">
    <source>
        <dbReference type="SAM" id="MobiDB-lite"/>
    </source>
</evidence>
<reference evidence="2 3" key="1">
    <citation type="journal article" date="2023" name="BMC Biotechnol.">
        <title>Vitis rotundifolia cv Carlos genome sequencing.</title>
        <authorList>
            <person name="Huff M."/>
            <person name="Hulse-Kemp A."/>
            <person name="Scheffler B."/>
            <person name="Youngblood R."/>
            <person name="Simpson S."/>
            <person name="Babiker E."/>
            <person name="Staton M."/>
        </authorList>
    </citation>
    <scope>NUCLEOTIDE SEQUENCE [LARGE SCALE GENOMIC DNA]</scope>
    <source>
        <tissue evidence="2">Leaf</tissue>
    </source>
</reference>
<feature type="region of interest" description="Disordered" evidence="1">
    <location>
        <begin position="1"/>
        <end position="37"/>
    </location>
</feature>
<dbReference type="Proteomes" id="UP001168098">
    <property type="component" value="Unassembled WGS sequence"/>
</dbReference>
<protein>
    <submittedName>
        <fullName evidence="2">Uncharacterized protein</fullName>
    </submittedName>
</protein>
<dbReference type="AlphaFoldDB" id="A0AA38ZS98"/>
<comment type="caution">
    <text evidence="2">The sequence shown here is derived from an EMBL/GenBank/DDBJ whole genome shotgun (WGS) entry which is preliminary data.</text>
</comment>
<evidence type="ECO:0000313" key="3">
    <source>
        <dbReference type="Proteomes" id="UP001168098"/>
    </source>
</evidence>
<feature type="compositionally biased region" description="Basic and acidic residues" evidence="1">
    <location>
        <begin position="12"/>
        <end position="31"/>
    </location>
</feature>
<feature type="compositionally biased region" description="Polar residues" evidence="1">
    <location>
        <begin position="1"/>
        <end position="10"/>
    </location>
</feature>
<name>A0AA38ZS98_VITRO</name>